<proteinExistence type="predicted"/>
<keyword evidence="1" id="KW-0472">Membrane</keyword>
<comment type="caution">
    <text evidence="2">The sequence shown here is derived from an EMBL/GenBank/DDBJ whole genome shotgun (WGS) entry which is preliminary data.</text>
</comment>
<dbReference type="Pfam" id="PF14325">
    <property type="entry name" value="DUF4383"/>
    <property type="match status" value="1"/>
</dbReference>
<keyword evidence="3" id="KW-1185">Reference proteome</keyword>
<gene>
    <name evidence="2" type="ORF">GCM10022261_09600</name>
</gene>
<feature type="transmembrane region" description="Helical" evidence="1">
    <location>
        <begin position="45"/>
        <end position="69"/>
    </location>
</feature>
<feature type="transmembrane region" description="Helical" evidence="1">
    <location>
        <begin position="113"/>
        <end position="132"/>
    </location>
</feature>
<accession>A0ABP8EHK4</accession>
<evidence type="ECO:0000313" key="3">
    <source>
        <dbReference type="Proteomes" id="UP001501586"/>
    </source>
</evidence>
<keyword evidence="1" id="KW-0812">Transmembrane</keyword>
<protein>
    <submittedName>
        <fullName evidence="2">DUF4383 domain-containing protein</fullName>
    </submittedName>
</protein>
<keyword evidence="1" id="KW-1133">Transmembrane helix</keyword>
<organism evidence="2 3">
    <name type="scientific">Brevibacterium daeguense</name>
    <dbReference type="NCBI Taxonomy" id="909936"/>
    <lineage>
        <taxon>Bacteria</taxon>
        <taxon>Bacillati</taxon>
        <taxon>Actinomycetota</taxon>
        <taxon>Actinomycetes</taxon>
        <taxon>Micrococcales</taxon>
        <taxon>Brevibacteriaceae</taxon>
        <taxon>Brevibacterium</taxon>
    </lineage>
</organism>
<dbReference type="Proteomes" id="UP001501586">
    <property type="component" value="Unassembled WGS sequence"/>
</dbReference>
<name>A0ABP8EHK4_9MICO</name>
<evidence type="ECO:0000313" key="2">
    <source>
        <dbReference type="EMBL" id="GAA4283429.1"/>
    </source>
</evidence>
<evidence type="ECO:0000256" key="1">
    <source>
        <dbReference type="SAM" id="Phobius"/>
    </source>
</evidence>
<dbReference type="RefSeq" id="WP_236863489.1">
    <property type="nucleotide sequence ID" value="NZ_BAABAZ010000004.1"/>
</dbReference>
<feature type="transmembrane region" description="Helical" evidence="1">
    <location>
        <begin position="81"/>
        <end position="101"/>
    </location>
</feature>
<reference evidence="3" key="1">
    <citation type="journal article" date="2019" name="Int. J. Syst. Evol. Microbiol.">
        <title>The Global Catalogue of Microorganisms (GCM) 10K type strain sequencing project: providing services to taxonomists for standard genome sequencing and annotation.</title>
        <authorList>
            <consortium name="The Broad Institute Genomics Platform"/>
            <consortium name="The Broad Institute Genome Sequencing Center for Infectious Disease"/>
            <person name="Wu L."/>
            <person name="Ma J."/>
        </authorList>
    </citation>
    <scope>NUCLEOTIDE SEQUENCE [LARGE SCALE GENOMIC DNA]</scope>
    <source>
        <strain evidence="3">JCM 17458</strain>
    </source>
</reference>
<dbReference type="EMBL" id="BAABAZ010000004">
    <property type="protein sequence ID" value="GAA4283429.1"/>
    <property type="molecule type" value="Genomic_DNA"/>
</dbReference>
<sequence>MAVQWAALAVGLLFFLAGVLGFIPGFTMNYQQMAPTGLDSRALLLGSFPVSIAQNIIHLVFGVAGLVCWMNLGAARSYLRWGAVVYLLLWVLETTLTRPIPSYYPPHLHVAGHWVWPAIAVGMFALSFLHLYPRAVSSSRTGAGVAH</sequence>